<dbReference type="Proteomes" id="UP001193389">
    <property type="component" value="Chromosome"/>
</dbReference>
<dbReference type="KEGG" id="anf:AQPE_3506"/>
<keyword evidence="2" id="KW-1185">Reference proteome</keyword>
<gene>
    <name evidence="1" type="ORF">AQPE_3506</name>
</gene>
<protein>
    <submittedName>
        <fullName evidence="1">Uncharacterized protein</fullName>
    </submittedName>
</protein>
<dbReference type="AlphaFoldDB" id="A0A5K7SCJ0"/>
<evidence type="ECO:0000313" key="2">
    <source>
        <dbReference type="Proteomes" id="UP001193389"/>
    </source>
</evidence>
<reference evidence="1" key="1">
    <citation type="journal article" date="2020" name="Int. J. Syst. Evol. Microbiol.">
        <title>Aquipluma nitroreducens gen. nov. sp. nov., a novel facultatively anaerobic bacterium isolated from a freshwater lake.</title>
        <authorList>
            <person name="Watanabe M."/>
            <person name="Kojima H."/>
            <person name="Fukui M."/>
        </authorList>
    </citation>
    <scope>NUCLEOTIDE SEQUENCE</scope>
    <source>
        <strain evidence="1">MeG22</strain>
    </source>
</reference>
<organism evidence="1 2">
    <name type="scientific">Aquipluma nitroreducens</name>
    <dbReference type="NCBI Taxonomy" id="2010828"/>
    <lineage>
        <taxon>Bacteria</taxon>
        <taxon>Pseudomonadati</taxon>
        <taxon>Bacteroidota</taxon>
        <taxon>Bacteroidia</taxon>
        <taxon>Marinilabiliales</taxon>
        <taxon>Prolixibacteraceae</taxon>
        <taxon>Aquipluma</taxon>
    </lineage>
</organism>
<name>A0A5K7SCJ0_9BACT</name>
<evidence type="ECO:0000313" key="1">
    <source>
        <dbReference type="EMBL" id="BBE19321.1"/>
    </source>
</evidence>
<accession>A0A5K7SCJ0</accession>
<proteinExistence type="predicted"/>
<sequence>MTAKFEFSFYKKAVFTKKRAESTGILPCLFKRQINTLF</sequence>
<dbReference type="EMBL" id="AP018694">
    <property type="protein sequence ID" value="BBE19321.1"/>
    <property type="molecule type" value="Genomic_DNA"/>
</dbReference>